<feature type="region of interest" description="Disordered" evidence="1">
    <location>
        <begin position="1"/>
        <end position="25"/>
    </location>
</feature>
<evidence type="ECO:0000313" key="3">
    <source>
        <dbReference type="Proteomes" id="UP000799424"/>
    </source>
</evidence>
<proteinExistence type="predicted"/>
<dbReference type="AlphaFoldDB" id="A0A6A6ZXV3"/>
<dbReference type="Proteomes" id="UP000799424">
    <property type="component" value="Unassembled WGS sequence"/>
</dbReference>
<gene>
    <name evidence="2" type="ORF">CC86DRAFT_382862</name>
</gene>
<name>A0A6A6ZXV3_9PLEO</name>
<protein>
    <submittedName>
        <fullName evidence="2">Uncharacterized protein</fullName>
    </submittedName>
</protein>
<evidence type="ECO:0000313" key="2">
    <source>
        <dbReference type="EMBL" id="KAF2825882.1"/>
    </source>
</evidence>
<feature type="compositionally biased region" description="Basic and acidic residues" evidence="1">
    <location>
        <begin position="9"/>
        <end position="24"/>
    </location>
</feature>
<dbReference type="EMBL" id="MU006227">
    <property type="protein sequence ID" value="KAF2825882.1"/>
    <property type="molecule type" value="Genomic_DNA"/>
</dbReference>
<feature type="compositionally biased region" description="Low complexity" evidence="1">
    <location>
        <begin position="239"/>
        <end position="248"/>
    </location>
</feature>
<reference evidence="2" key="1">
    <citation type="journal article" date="2020" name="Stud. Mycol.">
        <title>101 Dothideomycetes genomes: a test case for predicting lifestyles and emergence of pathogens.</title>
        <authorList>
            <person name="Haridas S."/>
            <person name="Albert R."/>
            <person name="Binder M."/>
            <person name="Bloem J."/>
            <person name="Labutti K."/>
            <person name="Salamov A."/>
            <person name="Andreopoulos B."/>
            <person name="Baker S."/>
            <person name="Barry K."/>
            <person name="Bills G."/>
            <person name="Bluhm B."/>
            <person name="Cannon C."/>
            <person name="Castanera R."/>
            <person name="Culley D."/>
            <person name="Daum C."/>
            <person name="Ezra D."/>
            <person name="Gonzalez J."/>
            <person name="Henrissat B."/>
            <person name="Kuo A."/>
            <person name="Liang C."/>
            <person name="Lipzen A."/>
            <person name="Lutzoni F."/>
            <person name="Magnuson J."/>
            <person name="Mondo S."/>
            <person name="Nolan M."/>
            <person name="Ohm R."/>
            <person name="Pangilinan J."/>
            <person name="Park H.-J."/>
            <person name="Ramirez L."/>
            <person name="Alfaro M."/>
            <person name="Sun H."/>
            <person name="Tritt A."/>
            <person name="Yoshinaga Y."/>
            <person name="Zwiers L.-H."/>
            <person name="Turgeon B."/>
            <person name="Goodwin S."/>
            <person name="Spatafora J."/>
            <person name="Crous P."/>
            <person name="Grigoriev I."/>
        </authorList>
    </citation>
    <scope>NUCLEOTIDE SEQUENCE</scope>
    <source>
        <strain evidence="2">CBS 113818</strain>
    </source>
</reference>
<evidence type="ECO:0000256" key="1">
    <source>
        <dbReference type="SAM" id="MobiDB-lite"/>
    </source>
</evidence>
<sequence length="381" mass="41897">MPCGKWRKIKGDEGKEREEEERRAAQALKEAYQKLEANRRGANREASQASQDQAFERLVAAHNGQIPDGHYQNSFEHLHVHNGQVERNGVAEVTQQKGLGNEWMPYPIPPGPLDPCWFYRVVLFTFGDEDLGTFQAADGYYYQARQTRQGRPAWDANESLSFWDPVASNGWCQGREVWVNCGQGWKCCHPMFCAGVAFEATPDWLSELIANWDSLQQSSDATTSGTTPPALDDSLPALSSEGSSPQSSGIVTPEQPAAGPSTPVFDDSYQGDTNFECTYFNDSDQGGINPEGMVSDDSNQGGINPESIVFDNLLQEDVSFQSMVVDNSDQGGTDLESMLLNDSNQGVTNFAGMDLDNNFEDSIPMAGIDDFFRGPGHCCRG</sequence>
<organism evidence="2 3">
    <name type="scientific">Ophiobolus disseminans</name>
    <dbReference type="NCBI Taxonomy" id="1469910"/>
    <lineage>
        <taxon>Eukaryota</taxon>
        <taxon>Fungi</taxon>
        <taxon>Dikarya</taxon>
        <taxon>Ascomycota</taxon>
        <taxon>Pezizomycotina</taxon>
        <taxon>Dothideomycetes</taxon>
        <taxon>Pleosporomycetidae</taxon>
        <taxon>Pleosporales</taxon>
        <taxon>Pleosporineae</taxon>
        <taxon>Phaeosphaeriaceae</taxon>
        <taxon>Ophiobolus</taxon>
    </lineage>
</organism>
<accession>A0A6A6ZXV3</accession>
<feature type="region of interest" description="Disordered" evidence="1">
    <location>
        <begin position="218"/>
        <end position="267"/>
    </location>
</feature>
<feature type="compositionally biased region" description="Polar residues" evidence="1">
    <location>
        <begin position="218"/>
        <end position="227"/>
    </location>
</feature>
<keyword evidence="3" id="KW-1185">Reference proteome</keyword>